<dbReference type="Proteomes" id="UP000046392">
    <property type="component" value="Unplaced"/>
</dbReference>
<protein>
    <submittedName>
        <fullName evidence="2">F-box/LRR-repeat protein</fullName>
    </submittedName>
</protein>
<dbReference type="AlphaFoldDB" id="A0A0N5BEZ2"/>
<dbReference type="WBParaSite" id="SPAL_0000456200.1">
    <property type="protein sequence ID" value="SPAL_0000456200.1"/>
    <property type="gene ID" value="SPAL_0000456200"/>
</dbReference>
<proteinExistence type="predicted"/>
<accession>A0A0N5BEZ2</accession>
<evidence type="ECO:0000313" key="2">
    <source>
        <dbReference type="WBParaSite" id="SPAL_0000456200.1"/>
    </source>
</evidence>
<sequence length="167" mass="19471">MTFYSVQDENLGIIPHYYKVTVLLFVPVVDSLDIFDILNRSSQIGAHIRCLKISNLAEKDFESFIIFIEKFSSVEVLYIEHICSISTEIKNVYFLLSLSSLNNIRSFAISEFRETKILSADMIIKLIEKNSEIRSMYIGSWNIYFFESLFKKYLTIEQPCKMECKGD</sequence>
<reference evidence="2" key="1">
    <citation type="submission" date="2017-02" db="UniProtKB">
        <authorList>
            <consortium name="WormBaseParasite"/>
        </authorList>
    </citation>
    <scope>IDENTIFICATION</scope>
</reference>
<name>A0A0N5BEZ2_STREA</name>
<keyword evidence="1" id="KW-1185">Reference proteome</keyword>
<organism evidence="1 2">
    <name type="scientific">Strongyloides papillosus</name>
    <name type="common">Intestinal threadworm</name>
    <dbReference type="NCBI Taxonomy" id="174720"/>
    <lineage>
        <taxon>Eukaryota</taxon>
        <taxon>Metazoa</taxon>
        <taxon>Ecdysozoa</taxon>
        <taxon>Nematoda</taxon>
        <taxon>Chromadorea</taxon>
        <taxon>Rhabditida</taxon>
        <taxon>Tylenchina</taxon>
        <taxon>Panagrolaimomorpha</taxon>
        <taxon>Strongyloidoidea</taxon>
        <taxon>Strongyloididae</taxon>
        <taxon>Strongyloides</taxon>
    </lineage>
</organism>
<evidence type="ECO:0000313" key="1">
    <source>
        <dbReference type="Proteomes" id="UP000046392"/>
    </source>
</evidence>